<sequence>MTSSTDCVFVKKHLWSIHMPQGSKHTCAALTNDVYQGYLHMYMRHSIELEPHVPGLRRLRLQLPYSMRTLLRRIGQAPSMEAADSDVQKFSTHLSAEYETLMEVQRLIQKFLQRVVTSSATPTTTKTDDSTRIEYPLPSGKRCLVLAVSDWVDPPLRKSSDRRHVQKIITAFTTR</sequence>
<reference evidence="1" key="1">
    <citation type="journal article" date="2013" name="Genetics">
        <title>The draft genome and transcriptome of Panagrellus redivivus are shaped by the harsh demands of a free-living lifestyle.</title>
        <authorList>
            <person name="Srinivasan J."/>
            <person name="Dillman A.R."/>
            <person name="Macchietto M.G."/>
            <person name="Heikkinen L."/>
            <person name="Lakso M."/>
            <person name="Fracchia K.M."/>
            <person name="Antoshechkin I."/>
            <person name="Mortazavi A."/>
            <person name="Wong G."/>
            <person name="Sternberg P.W."/>
        </authorList>
    </citation>
    <scope>NUCLEOTIDE SEQUENCE [LARGE SCALE GENOMIC DNA]</scope>
    <source>
        <strain evidence="1">MT8872</strain>
    </source>
</reference>
<dbReference type="AlphaFoldDB" id="A0A7E4UY86"/>
<dbReference type="Proteomes" id="UP000492821">
    <property type="component" value="Unassembled WGS sequence"/>
</dbReference>
<name>A0A7E4UY86_PANRE</name>
<organism evidence="1 2">
    <name type="scientific">Panagrellus redivivus</name>
    <name type="common">Microworm</name>
    <dbReference type="NCBI Taxonomy" id="6233"/>
    <lineage>
        <taxon>Eukaryota</taxon>
        <taxon>Metazoa</taxon>
        <taxon>Ecdysozoa</taxon>
        <taxon>Nematoda</taxon>
        <taxon>Chromadorea</taxon>
        <taxon>Rhabditida</taxon>
        <taxon>Tylenchina</taxon>
        <taxon>Panagrolaimomorpha</taxon>
        <taxon>Panagrolaimoidea</taxon>
        <taxon>Panagrolaimidae</taxon>
        <taxon>Panagrellus</taxon>
    </lineage>
</organism>
<proteinExistence type="predicted"/>
<keyword evidence="1" id="KW-1185">Reference proteome</keyword>
<evidence type="ECO:0000313" key="2">
    <source>
        <dbReference type="WBParaSite" id="Pan_g1423.t1"/>
    </source>
</evidence>
<evidence type="ECO:0000313" key="1">
    <source>
        <dbReference type="Proteomes" id="UP000492821"/>
    </source>
</evidence>
<reference evidence="2" key="2">
    <citation type="submission" date="2020-10" db="UniProtKB">
        <authorList>
            <consortium name="WormBaseParasite"/>
        </authorList>
    </citation>
    <scope>IDENTIFICATION</scope>
</reference>
<protein>
    <submittedName>
        <fullName evidence="2">DH domain-containing protein</fullName>
    </submittedName>
</protein>
<dbReference type="WBParaSite" id="Pan_g1423.t1">
    <property type="protein sequence ID" value="Pan_g1423.t1"/>
    <property type="gene ID" value="Pan_g1423"/>
</dbReference>
<accession>A0A7E4UY86</accession>